<evidence type="ECO:0000256" key="3">
    <source>
        <dbReference type="SAM" id="Phobius"/>
    </source>
</evidence>
<gene>
    <name evidence="4" type="primary">szm</name>
    <name evidence="4" type="ORF">MPPM_0445</name>
</gene>
<evidence type="ECO:0000313" key="5">
    <source>
        <dbReference type="Proteomes" id="UP000218288"/>
    </source>
</evidence>
<feature type="region of interest" description="Disordered" evidence="2">
    <location>
        <begin position="217"/>
        <end position="247"/>
    </location>
</feature>
<feature type="transmembrane region" description="Helical" evidence="3">
    <location>
        <begin position="12"/>
        <end position="38"/>
    </location>
</feature>
<name>A0A160PCY7_9HYPH</name>
<dbReference type="Gene3D" id="1.10.287.1490">
    <property type="match status" value="1"/>
</dbReference>
<proteinExistence type="predicted"/>
<dbReference type="RefSeq" id="WP_096483495.1">
    <property type="nucleotide sequence ID" value="NZ_AP014809.1"/>
</dbReference>
<keyword evidence="1" id="KW-0175">Coiled coil</keyword>
<evidence type="ECO:0000256" key="1">
    <source>
        <dbReference type="SAM" id="Coils"/>
    </source>
</evidence>
<accession>A0A160PCY7</accession>
<feature type="coiled-coil region" evidence="1">
    <location>
        <begin position="78"/>
        <end position="190"/>
    </location>
</feature>
<dbReference type="PANTHER" id="PTHR23159:SF66">
    <property type="entry name" value="OS04G0158400 PROTEIN"/>
    <property type="match status" value="1"/>
</dbReference>
<organism evidence="4 5">
    <name type="scientific">Methylorubrum populi</name>
    <dbReference type="NCBI Taxonomy" id="223967"/>
    <lineage>
        <taxon>Bacteria</taxon>
        <taxon>Pseudomonadati</taxon>
        <taxon>Pseudomonadota</taxon>
        <taxon>Alphaproteobacteria</taxon>
        <taxon>Hyphomicrobiales</taxon>
        <taxon>Methylobacteriaceae</taxon>
        <taxon>Methylorubrum</taxon>
    </lineage>
</organism>
<dbReference type="Proteomes" id="UP000218288">
    <property type="component" value="Chromosome"/>
</dbReference>
<sequence>MRRRRRQAETSEVALMAVMTKAMGAFLILMVFGMKYYIPDFTSEQIAAIVRSSLGGVRTQLEASGRKLKSGDYTREDLDRLQEQIDAAVAKLAQAERDVSRLQTRLDQAASQLRRVEEERGRLRTEAEAARTEIARLKAALAEAEARARRFETEAETLRAEVARMKAEDTAALKSRIEALARENADLAARRTAVVQLRYTCADAVIVVGVSHQETREPGKAEPVIPGDGSPGYGPIVRGPDTMRPQESLDFSPLRGSREVASTWMGRALHAGDALAVYAKYLNAVPMDGSQGPSGASISCEVTSFLSSGGIAVGAPPIRVGPQRPFAFIGLVRLVGERLQAVRLDEAQTRWFAERLSAAPCKAPVCDPSSAAARGALRGYLADLYGSRLAETPIGSPGDGAGPVVDELLDRYVAGSLDQPTVTRWIDLVAADPKQAAGAPSGPSDALAGEMRPRLSAAGVPQAVADAFLRRASFGWWSPAEREARLRRAGIAPLPGELEAQAAATRALPGHVALIKPMVEEGAMTAAQGLEWLALVTRAREAGRPREGAAGPPVPNPPPQVQRLAEGLGAKGFPEPFILIVHGLADAGSLKAADALDLLARTKGRERR</sequence>
<evidence type="ECO:0000313" key="4">
    <source>
        <dbReference type="EMBL" id="BAU89050.1"/>
    </source>
</evidence>
<keyword evidence="3" id="KW-0472">Membrane</keyword>
<protein>
    <submittedName>
        <fullName evidence="4">M-like protein</fullName>
    </submittedName>
</protein>
<dbReference type="EMBL" id="AP014809">
    <property type="protein sequence ID" value="BAU89050.1"/>
    <property type="molecule type" value="Genomic_DNA"/>
</dbReference>
<evidence type="ECO:0000256" key="2">
    <source>
        <dbReference type="SAM" id="MobiDB-lite"/>
    </source>
</evidence>
<dbReference type="OrthoDB" id="8428965at2"/>
<reference evidence="4 5" key="1">
    <citation type="journal article" date="2016" name="Genome Announc.">
        <title>Complete Genome Sequence of Methylobacterium populi P-1M, Isolated from Pink-Pigmented Household Biofilm.</title>
        <authorList>
            <person name="Morohoshi T."/>
            <person name="Ikeda T."/>
        </authorList>
    </citation>
    <scope>NUCLEOTIDE SEQUENCE [LARGE SCALE GENOMIC DNA]</scope>
    <source>
        <strain evidence="4 5">P-1M</strain>
    </source>
</reference>
<keyword evidence="3" id="KW-1133">Transmembrane helix</keyword>
<keyword evidence="3" id="KW-0812">Transmembrane</keyword>
<dbReference type="AlphaFoldDB" id="A0A160PCY7"/>
<dbReference type="PANTHER" id="PTHR23159">
    <property type="entry name" value="CENTROSOMAL PROTEIN 2"/>
    <property type="match status" value="1"/>
</dbReference>